<keyword evidence="5" id="KW-1185">Reference proteome</keyword>
<name>A0A161P5A2_9BACI</name>
<dbReference type="PROSITE" id="PS52050">
    <property type="entry name" value="WYL"/>
    <property type="match status" value="1"/>
</dbReference>
<dbReference type="PROSITE" id="PS51000">
    <property type="entry name" value="HTH_DEOR_2"/>
    <property type="match status" value="1"/>
</dbReference>
<dbReference type="EMBL" id="LTAO01000039">
    <property type="protein sequence ID" value="KYG26049.1"/>
    <property type="molecule type" value="Genomic_DNA"/>
</dbReference>
<evidence type="ECO:0000256" key="2">
    <source>
        <dbReference type="ARBA" id="ARBA00023163"/>
    </source>
</evidence>
<dbReference type="InterPro" id="IPR028349">
    <property type="entry name" value="PafC-like"/>
</dbReference>
<dbReference type="OrthoDB" id="9815009at2"/>
<dbReference type="RefSeq" id="WP_061950226.1">
    <property type="nucleotide sequence ID" value="NZ_LTAO01000039.1"/>
</dbReference>
<dbReference type="Proteomes" id="UP000075806">
    <property type="component" value="Unassembled WGS sequence"/>
</dbReference>
<protein>
    <submittedName>
        <fullName evidence="4">Transcriptional regulator</fullName>
    </submittedName>
</protein>
<evidence type="ECO:0000313" key="5">
    <source>
        <dbReference type="Proteomes" id="UP000075806"/>
    </source>
</evidence>
<comment type="caution">
    <text evidence="4">The sequence shown here is derived from an EMBL/GenBank/DDBJ whole genome shotgun (WGS) entry which is preliminary data.</text>
</comment>
<dbReference type="InterPro" id="IPR036388">
    <property type="entry name" value="WH-like_DNA-bd_sf"/>
</dbReference>
<dbReference type="InterPro" id="IPR001034">
    <property type="entry name" value="DeoR_HTH"/>
</dbReference>
<dbReference type="InterPro" id="IPR026881">
    <property type="entry name" value="WYL_dom"/>
</dbReference>
<dbReference type="GO" id="GO:0003700">
    <property type="term" value="F:DNA-binding transcription factor activity"/>
    <property type="evidence" value="ECO:0007669"/>
    <property type="project" value="InterPro"/>
</dbReference>
<organism evidence="4 5">
    <name type="scientific">Alkalihalobacillus trypoxylicola</name>
    <dbReference type="NCBI Taxonomy" id="519424"/>
    <lineage>
        <taxon>Bacteria</taxon>
        <taxon>Bacillati</taxon>
        <taxon>Bacillota</taxon>
        <taxon>Bacilli</taxon>
        <taxon>Bacillales</taxon>
        <taxon>Bacillaceae</taxon>
        <taxon>Alkalihalobacillus</taxon>
    </lineage>
</organism>
<dbReference type="InterPro" id="IPR051534">
    <property type="entry name" value="CBASS_pafABC_assoc_protein"/>
</dbReference>
<dbReference type="PANTHER" id="PTHR34580:SF9">
    <property type="entry name" value="SLL5097 PROTEIN"/>
    <property type="match status" value="1"/>
</dbReference>
<dbReference type="PIRSF" id="PIRSF016838">
    <property type="entry name" value="PafC"/>
    <property type="match status" value="1"/>
</dbReference>
<dbReference type="InterPro" id="IPR013196">
    <property type="entry name" value="HTH_11"/>
</dbReference>
<dbReference type="InterPro" id="IPR036390">
    <property type="entry name" value="WH_DNA-bd_sf"/>
</dbReference>
<dbReference type="Pfam" id="PF08279">
    <property type="entry name" value="HTH_11"/>
    <property type="match status" value="1"/>
</dbReference>
<dbReference type="PANTHER" id="PTHR34580">
    <property type="match status" value="1"/>
</dbReference>
<reference evidence="4" key="1">
    <citation type="submission" date="2016-02" db="EMBL/GenBank/DDBJ databases">
        <title>Genome sequence of Bacillus trypoxylicola KCTC 13244(T).</title>
        <authorList>
            <person name="Jeong H."/>
            <person name="Park S.-H."/>
            <person name="Choi S.-K."/>
        </authorList>
    </citation>
    <scope>NUCLEOTIDE SEQUENCE [LARGE SCALE GENOMIC DNA]</scope>
    <source>
        <strain evidence="4">KCTC 13244</strain>
    </source>
</reference>
<keyword evidence="2" id="KW-0804">Transcription</keyword>
<evidence type="ECO:0000259" key="3">
    <source>
        <dbReference type="PROSITE" id="PS51000"/>
    </source>
</evidence>
<keyword evidence="1" id="KW-0805">Transcription regulation</keyword>
<proteinExistence type="predicted"/>
<dbReference type="Gene3D" id="1.10.10.10">
    <property type="entry name" value="Winged helix-like DNA-binding domain superfamily/Winged helix DNA-binding domain"/>
    <property type="match status" value="1"/>
</dbReference>
<feature type="domain" description="HTH deoR-type" evidence="3">
    <location>
        <begin position="3"/>
        <end position="58"/>
    </location>
</feature>
<gene>
    <name evidence="4" type="ORF">AZF04_13265</name>
</gene>
<evidence type="ECO:0000313" key="4">
    <source>
        <dbReference type="EMBL" id="KYG26049.1"/>
    </source>
</evidence>
<sequence>MRKTQRLIEIMMTVSKRRKFTAKELALEFGVSYRTILRDLEELSSMGVPLYSETGADGGYYFLNERMLPPVFLKESEAVLLYFAYESLKYYAALPYETEVDYVLKKMYQNLPQEAKERVDAMKDRIVFWSPHRMQRTTYLEMLLNAAVEQSTLMIHYEGRAGEEKRVIQPVGLYSHNGFWYCPAYCFLRKQFRLFRADRIHSAEPAETPAIHLPYSSVLEWIQLSEATMKNPVPFSVVLSKEGVRRAISDIDLAKMVIVNKEGEGFIETFIPKSEWRFFADLIWNLGNEAFIKEPQEAVTYFKDKLLQLQKYYK</sequence>
<dbReference type="SUPFAM" id="SSF46785">
    <property type="entry name" value="Winged helix' DNA-binding domain"/>
    <property type="match status" value="1"/>
</dbReference>
<dbReference type="Pfam" id="PF13280">
    <property type="entry name" value="WYL"/>
    <property type="match status" value="1"/>
</dbReference>
<evidence type="ECO:0000256" key="1">
    <source>
        <dbReference type="ARBA" id="ARBA00023015"/>
    </source>
</evidence>
<accession>A0A161P5A2</accession>
<dbReference type="STRING" id="519424.AZF04_13265"/>
<dbReference type="AlphaFoldDB" id="A0A161P5A2"/>